<feature type="domain" description="GGDEF" evidence="4">
    <location>
        <begin position="415"/>
        <end position="547"/>
    </location>
</feature>
<dbReference type="RefSeq" id="WP_090796001.1">
    <property type="nucleotide sequence ID" value="NZ_FMYI01000006.1"/>
</dbReference>
<dbReference type="SMART" id="SM00086">
    <property type="entry name" value="PAC"/>
    <property type="match status" value="2"/>
</dbReference>
<dbReference type="InterPro" id="IPR000014">
    <property type="entry name" value="PAS"/>
</dbReference>
<dbReference type="NCBIfam" id="TIGR00254">
    <property type="entry name" value="GGDEF"/>
    <property type="match status" value="1"/>
</dbReference>
<evidence type="ECO:0000313" key="5">
    <source>
        <dbReference type="EMBL" id="SDC31697.1"/>
    </source>
</evidence>
<dbReference type="SMART" id="SM00052">
    <property type="entry name" value="EAL"/>
    <property type="match status" value="1"/>
</dbReference>
<evidence type="ECO:0000313" key="6">
    <source>
        <dbReference type="Proteomes" id="UP000242949"/>
    </source>
</evidence>
<evidence type="ECO:0000259" key="3">
    <source>
        <dbReference type="PROSITE" id="PS50883"/>
    </source>
</evidence>
<dbReference type="FunFam" id="3.20.20.450:FF:000001">
    <property type="entry name" value="Cyclic di-GMP phosphodiesterase yahA"/>
    <property type="match status" value="1"/>
</dbReference>
<dbReference type="InterPro" id="IPR029787">
    <property type="entry name" value="Nucleotide_cyclase"/>
</dbReference>
<feature type="domain" description="PAS" evidence="1">
    <location>
        <begin position="138"/>
        <end position="208"/>
    </location>
</feature>
<dbReference type="Proteomes" id="UP000242949">
    <property type="component" value="Unassembled WGS sequence"/>
</dbReference>
<dbReference type="SMART" id="SM00091">
    <property type="entry name" value="PAS"/>
    <property type="match status" value="3"/>
</dbReference>
<name>A0A1G6KL90_9BACI</name>
<dbReference type="PROSITE" id="PS50883">
    <property type="entry name" value="EAL"/>
    <property type="match status" value="1"/>
</dbReference>
<dbReference type="PROSITE" id="PS50112">
    <property type="entry name" value="PAS"/>
    <property type="match status" value="2"/>
</dbReference>
<dbReference type="PANTHER" id="PTHR44757:SF2">
    <property type="entry name" value="BIOFILM ARCHITECTURE MAINTENANCE PROTEIN MBAA"/>
    <property type="match status" value="1"/>
</dbReference>
<dbReference type="PANTHER" id="PTHR44757">
    <property type="entry name" value="DIGUANYLATE CYCLASE DGCP"/>
    <property type="match status" value="1"/>
</dbReference>
<accession>A0A1G6KL90</accession>
<dbReference type="AlphaFoldDB" id="A0A1G6KL90"/>
<evidence type="ECO:0000259" key="2">
    <source>
        <dbReference type="PROSITE" id="PS50113"/>
    </source>
</evidence>
<keyword evidence="6" id="KW-1185">Reference proteome</keyword>
<dbReference type="Gene3D" id="3.30.70.270">
    <property type="match status" value="1"/>
</dbReference>
<evidence type="ECO:0000259" key="1">
    <source>
        <dbReference type="PROSITE" id="PS50112"/>
    </source>
</evidence>
<dbReference type="GO" id="GO:0006355">
    <property type="term" value="P:regulation of DNA-templated transcription"/>
    <property type="evidence" value="ECO:0007669"/>
    <property type="project" value="InterPro"/>
</dbReference>
<dbReference type="InterPro" id="IPR043128">
    <property type="entry name" value="Rev_trsase/Diguanyl_cyclase"/>
</dbReference>
<dbReference type="InterPro" id="IPR035919">
    <property type="entry name" value="EAL_sf"/>
</dbReference>
<dbReference type="InterPro" id="IPR035965">
    <property type="entry name" value="PAS-like_dom_sf"/>
</dbReference>
<dbReference type="SMART" id="SM00267">
    <property type="entry name" value="GGDEF"/>
    <property type="match status" value="1"/>
</dbReference>
<dbReference type="InterPro" id="IPR013767">
    <property type="entry name" value="PAS_fold"/>
</dbReference>
<protein>
    <submittedName>
        <fullName evidence="5">PAS domain S-box-containing protein/diguanylate cyclase (GGDEF) domain-containing protein</fullName>
    </submittedName>
</protein>
<dbReference type="EMBL" id="FMYI01000006">
    <property type="protein sequence ID" value="SDC31697.1"/>
    <property type="molecule type" value="Genomic_DNA"/>
</dbReference>
<dbReference type="OrthoDB" id="9759607at2"/>
<dbReference type="InterPro" id="IPR052155">
    <property type="entry name" value="Biofilm_reg_signaling"/>
</dbReference>
<dbReference type="CDD" id="cd01948">
    <property type="entry name" value="EAL"/>
    <property type="match status" value="1"/>
</dbReference>
<feature type="domain" description="EAL" evidence="3">
    <location>
        <begin position="556"/>
        <end position="809"/>
    </location>
</feature>
<organism evidence="5 6">
    <name type="scientific">Pelagirhabdus alkalitolerans</name>
    <dbReference type="NCBI Taxonomy" id="1612202"/>
    <lineage>
        <taxon>Bacteria</taxon>
        <taxon>Bacillati</taxon>
        <taxon>Bacillota</taxon>
        <taxon>Bacilli</taxon>
        <taxon>Bacillales</taxon>
        <taxon>Bacillaceae</taxon>
        <taxon>Pelagirhabdus</taxon>
    </lineage>
</organism>
<dbReference type="Pfam" id="PF00563">
    <property type="entry name" value="EAL"/>
    <property type="match status" value="1"/>
</dbReference>
<feature type="domain" description="PAC" evidence="2">
    <location>
        <begin position="334"/>
        <end position="385"/>
    </location>
</feature>
<dbReference type="InterPro" id="IPR000700">
    <property type="entry name" value="PAS-assoc_C"/>
</dbReference>
<feature type="domain" description="PAS" evidence="1">
    <location>
        <begin position="262"/>
        <end position="332"/>
    </location>
</feature>
<dbReference type="Gene3D" id="3.30.450.20">
    <property type="entry name" value="PAS domain"/>
    <property type="match status" value="3"/>
</dbReference>
<proteinExistence type="predicted"/>
<sequence length="809" mass="92621">MTIYDLNPFSEIDYYQFFQHYKAPIYILTTDSDYTQITIAQLNQAAFEQSGYKNKELNKKPIDFLLDLPKDDLLMWKKQLEHTHQVRTSGTLKHKDKYTTAVSIHAHLLQIESETNYIILTMRDLTQDMKLDPKPSQRMLEYESLFYNSPYTIFTLDNNGYLTTINPAGVKLLGFTAKDMKGEHYLSFIAPSDHDKAIEAFQHVNKGYIKEIELNGFSSRQQKKLLNITAVPIIINGQINGLIGMIEDITQERIVHELLEESKQQFQVLFDNNIDSVSTFDLSGSFIDANQATETLTGYSKNELIGQNYLNLIAEDVLETSQEKFKLSLNGEAIQHETKIIHKKGHILHLHLTIVPITLDNQVKGIHCIAKDITENKQLTDQLNHMAYHDHLTTLPNQLALVNDFNQLLTHFKDKQHAILFLDLDRFKVINDSLGHTKGDLLLKQVADRIKTTLTASAKAYRYGGDEFVIVLENTDQFQAENYANQLLTRMSEPYSIDHLEIVNTPSIGISLYPEDATDQDNLIKKADHAMYYAKGLGKKNFQFYQTDMLTHSKGNIKIENELRKAIEKDEFYLLYQPQFDSRTHKMTGVEALIRWSNEAYGELTPNEFIPLAEETGLILPIGEWVINEACEQVQKWIQKGHEAVSISVNLSIRQFYQANLITMIENILKKTNVPPHCLVIEITESMAMDAISAQKILDQLKTIGVEISIDDFGTGYSSLSYLKRFPIDYLKIDQSFVQDMSTDIDDRDIIESIILLGHKLNMRLVAEGVETIKHANLLTDMGSDLLQGYYFSKPITPELIETYYLSQS</sequence>
<dbReference type="PROSITE" id="PS50887">
    <property type="entry name" value="GGDEF"/>
    <property type="match status" value="1"/>
</dbReference>
<dbReference type="CDD" id="cd00130">
    <property type="entry name" value="PAS"/>
    <property type="match status" value="2"/>
</dbReference>
<dbReference type="Gene3D" id="3.20.20.450">
    <property type="entry name" value="EAL domain"/>
    <property type="match status" value="1"/>
</dbReference>
<dbReference type="Pfam" id="PF00989">
    <property type="entry name" value="PAS"/>
    <property type="match status" value="1"/>
</dbReference>
<dbReference type="PROSITE" id="PS50113">
    <property type="entry name" value="PAC"/>
    <property type="match status" value="1"/>
</dbReference>
<dbReference type="InterPro" id="IPR000160">
    <property type="entry name" value="GGDEF_dom"/>
</dbReference>
<dbReference type="Pfam" id="PF13426">
    <property type="entry name" value="PAS_9"/>
    <property type="match status" value="2"/>
</dbReference>
<reference evidence="6" key="1">
    <citation type="submission" date="2016-09" db="EMBL/GenBank/DDBJ databases">
        <authorList>
            <person name="Varghese N."/>
            <person name="Submissions S."/>
        </authorList>
    </citation>
    <scope>NUCLEOTIDE SEQUENCE [LARGE SCALE GENOMIC DNA]</scope>
    <source>
        <strain evidence="6">S5</strain>
    </source>
</reference>
<gene>
    <name evidence="5" type="ORF">SAMN05421734_106127</name>
</gene>
<dbReference type="STRING" id="1612202.SAMN05421734_106127"/>
<dbReference type="SUPFAM" id="SSF141868">
    <property type="entry name" value="EAL domain-like"/>
    <property type="match status" value="1"/>
</dbReference>
<dbReference type="SUPFAM" id="SSF55785">
    <property type="entry name" value="PYP-like sensor domain (PAS domain)"/>
    <property type="match status" value="3"/>
</dbReference>
<evidence type="ECO:0000259" key="4">
    <source>
        <dbReference type="PROSITE" id="PS50887"/>
    </source>
</evidence>
<dbReference type="NCBIfam" id="TIGR00229">
    <property type="entry name" value="sensory_box"/>
    <property type="match status" value="2"/>
</dbReference>
<dbReference type="Pfam" id="PF00990">
    <property type="entry name" value="GGDEF"/>
    <property type="match status" value="1"/>
</dbReference>
<dbReference type="CDD" id="cd01949">
    <property type="entry name" value="GGDEF"/>
    <property type="match status" value="1"/>
</dbReference>
<dbReference type="InterPro" id="IPR001610">
    <property type="entry name" value="PAC"/>
</dbReference>
<dbReference type="SUPFAM" id="SSF55073">
    <property type="entry name" value="Nucleotide cyclase"/>
    <property type="match status" value="1"/>
</dbReference>
<dbReference type="InterPro" id="IPR001633">
    <property type="entry name" value="EAL_dom"/>
</dbReference>